<proteinExistence type="predicted"/>
<dbReference type="EMBL" id="JAEVHI010000002">
    <property type="protein sequence ID" value="KAG5299434.1"/>
    <property type="molecule type" value="Genomic_DNA"/>
</dbReference>
<protein>
    <submittedName>
        <fullName evidence="1">Uncharacterized protein</fullName>
    </submittedName>
</protein>
<dbReference type="VEuPathDB" id="FungiDB:I7I52_09746"/>
<gene>
    <name evidence="1" type="ORF">I7I52_09746</name>
</gene>
<dbReference type="Proteomes" id="UP000670092">
    <property type="component" value="Unassembled WGS sequence"/>
</dbReference>
<comment type="caution">
    <text evidence="1">The sequence shown here is derived from an EMBL/GenBank/DDBJ whole genome shotgun (WGS) entry which is preliminary data.</text>
</comment>
<reference evidence="1 2" key="1">
    <citation type="submission" date="2021-01" db="EMBL/GenBank/DDBJ databases">
        <title>Chromosome-level genome assembly of a human fungal pathogen reveals clustering of transcriptionally co-regulated genes.</title>
        <authorList>
            <person name="Voorhies M."/>
            <person name="Cohen S."/>
            <person name="Shea T.P."/>
            <person name="Petrus S."/>
            <person name="Munoz J.F."/>
            <person name="Poplawski S."/>
            <person name="Goldman W.E."/>
            <person name="Michael T."/>
            <person name="Cuomo C.A."/>
            <person name="Sil A."/>
            <person name="Beyhan S."/>
        </authorList>
    </citation>
    <scope>NUCLEOTIDE SEQUENCE [LARGE SCALE GENOMIC DNA]</scope>
    <source>
        <strain evidence="1 2">G184AR</strain>
    </source>
</reference>
<dbReference type="AlphaFoldDB" id="A0A8H8D391"/>
<sequence length="68" mass="7652">MFGLFLGPPSCFFLSRKEFSLLCSFSLFCFFSSLTCSAPIHILFKFQVSQSFPIFPSAGSPMTVSYHH</sequence>
<accession>A0A8H8D391</accession>
<name>A0A8H8D391_AJECA</name>
<evidence type="ECO:0000313" key="2">
    <source>
        <dbReference type="Proteomes" id="UP000670092"/>
    </source>
</evidence>
<organism evidence="1 2">
    <name type="scientific">Ajellomyces capsulatus</name>
    <name type="common">Darling's disease fungus</name>
    <name type="synonym">Histoplasma capsulatum</name>
    <dbReference type="NCBI Taxonomy" id="5037"/>
    <lineage>
        <taxon>Eukaryota</taxon>
        <taxon>Fungi</taxon>
        <taxon>Dikarya</taxon>
        <taxon>Ascomycota</taxon>
        <taxon>Pezizomycotina</taxon>
        <taxon>Eurotiomycetes</taxon>
        <taxon>Eurotiomycetidae</taxon>
        <taxon>Onygenales</taxon>
        <taxon>Ajellomycetaceae</taxon>
        <taxon>Histoplasma</taxon>
    </lineage>
</organism>
<evidence type="ECO:0000313" key="1">
    <source>
        <dbReference type="EMBL" id="KAG5299434.1"/>
    </source>
</evidence>